<gene>
    <name evidence="2" type="ORF">DI526_21840</name>
</gene>
<keyword evidence="1" id="KW-1133">Transmembrane helix</keyword>
<reference evidence="2 3" key="1">
    <citation type="submission" date="2017-08" db="EMBL/GenBank/DDBJ databases">
        <title>Infants hospitalized years apart are colonized by the same room-sourced microbial strains.</title>
        <authorList>
            <person name="Brooks B."/>
            <person name="Olm M.R."/>
            <person name="Firek B.A."/>
            <person name="Baker R."/>
            <person name="Thomas B.C."/>
            <person name="Morowitz M.J."/>
            <person name="Banfield J.F."/>
        </authorList>
    </citation>
    <scope>NUCLEOTIDE SEQUENCE [LARGE SCALE GENOMIC DNA]</scope>
    <source>
        <strain evidence="2">S2_003_000_R2_4</strain>
    </source>
</reference>
<evidence type="ECO:0000256" key="1">
    <source>
        <dbReference type="SAM" id="Phobius"/>
    </source>
</evidence>
<dbReference type="EMBL" id="QFQZ01000120">
    <property type="protein sequence ID" value="PZR30681.1"/>
    <property type="molecule type" value="Genomic_DNA"/>
</dbReference>
<comment type="caution">
    <text evidence="2">The sequence shown here is derived from an EMBL/GenBank/DDBJ whole genome shotgun (WGS) entry which is preliminary data.</text>
</comment>
<feature type="transmembrane region" description="Helical" evidence="1">
    <location>
        <begin position="6"/>
        <end position="25"/>
    </location>
</feature>
<keyword evidence="1" id="KW-0812">Transmembrane</keyword>
<evidence type="ECO:0000313" key="2">
    <source>
        <dbReference type="EMBL" id="PZR30681.1"/>
    </source>
</evidence>
<accession>A0A2W5X2A8</accession>
<dbReference type="Proteomes" id="UP000249393">
    <property type="component" value="Unassembled WGS sequence"/>
</dbReference>
<dbReference type="RefSeq" id="WP_304282857.1">
    <property type="nucleotide sequence ID" value="NZ_QFQZ01000120.1"/>
</dbReference>
<evidence type="ECO:0000313" key="3">
    <source>
        <dbReference type="Proteomes" id="UP000249393"/>
    </source>
</evidence>
<keyword evidence="1" id="KW-0472">Membrane</keyword>
<protein>
    <submittedName>
        <fullName evidence="2">Uncharacterized protein</fullName>
    </submittedName>
</protein>
<dbReference type="AlphaFoldDB" id="A0A2W5X2A8"/>
<name>A0A2W5X2A8_9CAUL</name>
<organism evidence="2 3">
    <name type="scientific">Caulobacter segnis</name>
    <dbReference type="NCBI Taxonomy" id="88688"/>
    <lineage>
        <taxon>Bacteria</taxon>
        <taxon>Pseudomonadati</taxon>
        <taxon>Pseudomonadota</taxon>
        <taxon>Alphaproteobacteria</taxon>
        <taxon>Caulobacterales</taxon>
        <taxon>Caulobacteraceae</taxon>
        <taxon>Caulobacter</taxon>
    </lineage>
</organism>
<proteinExistence type="predicted"/>
<sequence>MDFQGEVLWGVGALLLLVALIYGVIQYRTRNRANDPVSEKATKALYDDLDGYDAKRDAFTDDVKPSSGDRT</sequence>